<evidence type="ECO:0000256" key="3">
    <source>
        <dbReference type="ARBA" id="ARBA00022701"/>
    </source>
</evidence>
<reference evidence="9 10" key="1">
    <citation type="submission" date="2008-07" db="EMBL/GenBank/DDBJ databases">
        <authorList>
            <person name="El-Sayed N."/>
            <person name="Caler E."/>
            <person name="Inman J."/>
            <person name="Amedeo P."/>
            <person name="Hass B."/>
            <person name="Wortman J."/>
        </authorList>
    </citation>
    <scope>NUCLEOTIDE SEQUENCE [LARGE SCALE GENOMIC DNA]</scope>
    <source>
        <strain evidence="10">ATCC 50983 / TXsc</strain>
    </source>
</reference>
<dbReference type="InParanoid" id="C5K8D6"/>
<organism evidence="10">
    <name type="scientific">Perkinsus marinus (strain ATCC 50983 / TXsc)</name>
    <dbReference type="NCBI Taxonomy" id="423536"/>
    <lineage>
        <taxon>Eukaryota</taxon>
        <taxon>Sar</taxon>
        <taxon>Alveolata</taxon>
        <taxon>Perkinsozoa</taxon>
        <taxon>Perkinsea</taxon>
        <taxon>Perkinsida</taxon>
        <taxon>Perkinsidae</taxon>
        <taxon>Perkinsus</taxon>
    </lineage>
</organism>
<accession>C5K8D6</accession>
<evidence type="ECO:0000256" key="2">
    <source>
        <dbReference type="ARBA" id="ARBA00022490"/>
    </source>
</evidence>
<keyword evidence="3" id="KW-0493">Microtubule</keyword>
<proteinExistence type="predicted"/>
<evidence type="ECO:0000256" key="1">
    <source>
        <dbReference type="ARBA" id="ARBA00004245"/>
    </source>
</evidence>
<keyword evidence="2" id="KW-0963">Cytoplasm</keyword>
<keyword evidence="7" id="KW-0206">Cytoskeleton</keyword>
<dbReference type="RefSeq" id="XP_002787461.1">
    <property type="nucleotide sequence ID" value="XM_002787415.1"/>
</dbReference>
<dbReference type="OrthoDB" id="444523at2759"/>
<dbReference type="AlphaFoldDB" id="C5K8D6"/>
<name>C5K8D6_PERM5</name>
<dbReference type="EMBL" id="GG671110">
    <property type="protein sequence ID" value="EER19257.1"/>
    <property type="molecule type" value="Genomic_DNA"/>
</dbReference>
<dbReference type="GO" id="GO:0005524">
    <property type="term" value="F:ATP binding"/>
    <property type="evidence" value="ECO:0007669"/>
    <property type="project" value="UniProtKB-KW"/>
</dbReference>
<dbReference type="GO" id="GO:0005874">
    <property type="term" value="C:microtubule"/>
    <property type="evidence" value="ECO:0007669"/>
    <property type="project" value="UniProtKB-KW"/>
</dbReference>
<dbReference type="InterPro" id="IPR008984">
    <property type="entry name" value="SMAD_FHA_dom_sf"/>
</dbReference>
<evidence type="ECO:0000256" key="7">
    <source>
        <dbReference type="ARBA" id="ARBA00023212"/>
    </source>
</evidence>
<feature type="non-terminal residue" evidence="9">
    <location>
        <position position="172"/>
    </location>
</feature>
<evidence type="ECO:0000313" key="10">
    <source>
        <dbReference type="Proteomes" id="UP000007800"/>
    </source>
</evidence>
<dbReference type="Pfam" id="PF16183">
    <property type="entry name" value="Kinesin_assoc"/>
    <property type="match status" value="1"/>
</dbReference>
<evidence type="ECO:0000259" key="8">
    <source>
        <dbReference type="Pfam" id="PF16183"/>
    </source>
</evidence>
<keyword evidence="4" id="KW-0547">Nucleotide-binding</keyword>
<dbReference type="GeneID" id="9039510"/>
<dbReference type="InterPro" id="IPR032405">
    <property type="entry name" value="Kinesin_assoc"/>
</dbReference>
<gene>
    <name evidence="9" type="ORF">Pmar_PMAR015028</name>
</gene>
<evidence type="ECO:0000313" key="9">
    <source>
        <dbReference type="EMBL" id="EER19257.1"/>
    </source>
</evidence>
<evidence type="ECO:0000256" key="6">
    <source>
        <dbReference type="ARBA" id="ARBA00023175"/>
    </source>
</evidence>
<feature type="domain" description="Kinesin-associated" evidence="8">
    <location>
        <begin position="6"/>
        <end position="79"/>
    </location>
</feature>
<dbReference type="Gene3D" id="6.10.250.2520">
    <property type="match status" value="1"/>
</dbReference>
<keyword evidence="10" id="KW-1185">Reference proteome</keyword>
<dbReference type="PANTHER" id="PTHR47117">
    <property type="entry name" value="STAR-RELATED LIPID TRANSFER PROTEIN 9"/>
    <property type="match status" value="1"/>
</dbReference>
<evidence type="ECO:0000256" key="5">
    <source>
        <dbReference type="ARBA" id="ARBA00022840"/>
    </source>
</evidence>
<dbReference type="OMA" id="SPCELHQ"/>
<comment type="subcellular location">
    <subcellularLocation>
        <location evidence="1">Cytoplasm</location>
        <location evidence="1">Cytoskeleton</location>
    </subcellularLocation>
</comment>
<dbReference type="Gene3D" id="2.60.200.20">
    <property type="match status" value="1"/>
</dbReference>
<dbReference type="Proteomes" id="UP000007800">
    <property type="component" value="Unassembled WGS sequence"/>
</dbReference>
<sequence>MLSIELDERQRLVEELKKSYDTQLAASQEILRLREEALDDMGLSSKEINTAFGVAHDTPYMLNISEDPMLSGCLLYYLKTNEDTTIGSADSSNIVLHGLAIPQQLCIISNINDKVLKLSVPASALEAGGRLIINGKAVGVGDPPHELKHLDRVVFGRAHMMRIMIPKLADTT</sequence>
<keyword evidence="5" id="KW-0067">ATP-binding</keyword>
<dbReference type="SUPFAM" id="SSF49879">
    <property type="entry name" value="SMAD/FHA domain"/>
    <property type="match status" value="1"/>
</dbReference>
<keyword evidence="6" id="KW-0505">Motor protein</keyword>
<evidence type="ECO:0000256" key="4">
    <source>
        <dbReference type="ARBA" id="ARBA00022741"/>
    </source>
</evidence>
<protein>
    <submittedName>
        <fullName evidence="9">Kif1, putative</fullName>
    </submittedName>
</protein>